<dbReference type="CDD" id="cd06158">
    <property type="entry name" value="S2P-M50_like_1"/>
    <property type="match status" value="1"/>
</dbReference>
<protein>
    <recommendedName>
        <fullName evidence="16">Zinc metalloprotease</fullName>
    </recommendedName>
</protein>
<evidence type="ECO:0000313" key="14">
    <source>
        <dbReference type="EMBL" id="OCT12482.1"/>
    </source>
</evidence>
<evidence type="ECO:0000256" key="1">
    <source>
        <dbReference type="ARBA" id="ARBA00001947"/>
    </source>
</evidence>
<feature type="transmembrane region" description="Helical" evidence="13">
    <location>
        <begin position="133"/>
        <end position="159"/>
    </location>
</feature>
<evidence type="ECO:0000313" key="15">
    <source>
        <dbReference type="Proteomes" id="UP000093309"/>
    </source>
</evidence>
<evidence type="ECO:0000256" key="12">
    <source>
        <dbReference type="ARBA" id="ARBA00023136"/>
    </source>
</evidence>
<dbReference type="GO" id="GO:0006508">
    <property type="term" value="P:proteolysis"/>
    <property type="evidence" value="ECO:0007669"/>
    <property type="project" value="UniProtKB-KW"/>
</dbReference>
<dbReference type="PANTHER" id="PTHR35864:SF1">
    <property type="entry name" value="ZINC METALLOPROTEASE YWHC-RELATED"/>
    <property type="match status" value="1"/>
</dbReference>
<keyword evidence="12 13" id="KW-0472">Membrane</keyword>
<keyword evidence="8" id="KW-0378">Hydrolase</keyword>
<evidence type="ECO:0000256" key="4">
    <source>
        <dbReference type="ARBA" id="ARBA00022475"/>
    </source>
</evidence>
<keyword evidence="9" id="KW-0862">Zinc</keyword>
<keyword evidence="6 13" id="KW-0812">Transmembrane</keyword>
<dbReference type="STRING" id="512399.A8709_32170"/>
<comment type="similarity">
    <text evidence="3">Belongs to the peptidase M50B family.</text>
</comment>
<keyword evidence="11" id="KW-0482">Metalloprotease</keyword>
<evidence type="ECO:0000256" key="3">
    <source>
        <dbReference type="ARBA" id="ARBA00007931"/>
    </source>
</evidence>
<name>A0A1C0ZWJ7_9BACL</name>
<keyword evidence="5" id="KW-0645">Protease</keyword>
<gene>
    <name evidence="14" type="ORF">A8709_32170</name>
</gene>
<evidence type="ECO:0000256" key="11">
    <source>
        <dbReference type="ARBA" id="ARBA00023049"/>
    </source>
</evidence>
<dbReference type="EMBL" id="LYPC01000027">
    <property type="protein sequence ID" value="OCT12482.1"/>
    <property type="molecule type" value="Genomic_DNA"/>
</dbReference>
<comment type="cofactor">
    <cofactor evidence="1">
        <name>Zn(2+)</name>
        <dbReference type="ChEBI" id="CHEBI:29105"/>
    </cofactor>
</comment>
<feature type="transmembrane region" description="Helical" evidence="13">
    <location>
        <begin position="91"/>
        <end position="113"/>
    </location>
</feature>
<evidence type="ECO:0000256" key="5">
    <source>
        <dbReference type="ARBA" id="ARBA00022670"/>
    </source>
</evidence>
<dbReference type="InterPro" id="IPR052348">
    <property type="entry name" value="Metallopeptidase_M50B"/>
</dbReference>
<evidence type="ECO:0000256" key="9">
    <source>
        <dbReference type="ARBA" id="ARBA00022833"/>
    </source>
</evidence>
<proteinExistence type="inferred from homology"/>
<keyword evidence="15" id="KW-1185">Reference proteome</keyword>
<dbReference type="RefSeq" id="WP_065856818.1">
    <property type="nucleotide sequence ID" value="NZ_LYPC01000027.1"/>
</dbReference>
<evidence type="ECO:0000256" key="8">
    <source>
        <dbReference type="ARBA" id="ARBA00022801"/>
    </source>
</evidence>
<evidence type="ECO:0000256" key="6">
    <source>
        <dbReference type="ARBA" id="ARBA00022692"/>
    </source>
</evidence>
<feature type="transmembrane region" description="Helical" evidence="13">
    <location>
        <begin position="53"/>
        <end position="70"/>
    </location>
</feature>
<keyword evidence="7" id="KW-0479">Metal-binding</keyword>
<evidence type="ECO:0000256" key="7">
    <source>
        <dbReference type="ARBA" id="ARBA00022723"/>
    </source>
</evidence>
<sequence length="214" mass="24410">MLSYYHLESLLPRLFAFLIAMTLHDTAHAGVAWLLGDRTARDGKRLSLNPLAHIDALGLAMIIFGPYGWSKNMPVNPDRFPAHKRKLSQTLVYLAGPLTNMVLALFFWWLYFFLPSILGTGSESIAIAEWRVYLQYCVIVNVMIGFIHLLPLYPLDGWFIWKGLVSPAKQAWFKQQEKKALILVIVLLVTPIGQRALSHIYPYAVQVIMHIYSL</sequence>
<comment type="subcellular location">
    <subcellularLocation>
        <location evidence="2">Cell membrane</location>
        <topology evidence="2">Multi-pass membrane protein</topology>
    </subcellularLocation>
</comment>
<dbReference type="OrthoDB" id="9800627at2"/>
<dbReference type="Proteomes" id="UP000093309">
    <property type="component" value="Unassembled WGS sequence"/>
</dbReference>
<keyword evidence="10 13" id="KW-1133">Transmembrane helix</keyword>
<evidence type="ECO:0000256" key="2">
    <source>
        <dbReference type="ARBA" id="ARBA00004651"/>
    </source>
</evidence>
<dbReference type="GO" id="GO:0008237">
    <property type="term" value="F:metallopeptidase activity"/>
    <property type="evidence" value="ECO:0007669"/>
    <property type="project" value="UniProtKB-KW"/>
</dbReference>
<feature type="transmembrane region" description="Helical" evidence="13">
    <location>
        <begin position="180"/>
        <end position="197"/>
    </location>
</feature>
<organism evidence="14 15">
    <name type="scientific">Paenibacillus pectinilyticus</name>
    <dbReference type="NCBI Taxonomy" id="512399"/>
    <lineage>
        <taxon>Bacteria</taxon>
        <taxon>Bacillati</taxon>
        <taxon>Bacillota</taxon>
        <taxon>Bacilli</taxon>
        <taxon>Bacillales</taxon>
        <taxon>Paenibacillaceae</taxon>
        <taxon>Paenibacillus</taxon>
    </lineage>
</organism>
<dbReference type="GO" id="GO:0046872">
    <property type="term" value="F:metal ion binding"/>
    <property type="evidence" value="ECO:0007669"/>
    <property type="project" value="UniProtKB-KW"/>
</dbReference>
<evidence type="ECO:0000256" key="13">
    <source>
        <dbReference type="SAM" id="Phobius"/>
    </source>
</evidence>
<evidence type="ECO:0000256" key="10">
    <source>
        <dbReference type="ARBA" id="ARBA00022989"/>
    </source>
</evidence>
<keyword evidence="4" id="KW-1003">Cell membrane</keyword>
<comment type="caution">
    <text evidence="14">The sequence shown here is derived from an EMBL/GenBank/DDBJ whole genome shotgun (WGS) entry which is preliminary data.</text>
</comment>
<dbReference type="AlphaFoldDB" id="A0A1C0ZWJ7"/>
<reference evidence="15" key="1">
    <citation type="submission" date="2016-05" db="EMBL/GenBank/DDBJ databases">
        <title>Paenibacillus oryzae. sp. nov., isolated from the rice root.</title>
        <authorList>
            <person name="Zhang J."/>
            <person name="Zhang X."/>
        </authorList>
    </citation>
    <scope>NUCLEOTIDE SEQUENCE [LARGE SCALE GENOMIC DNA]</scope>
    <source>
        <strain evidence="15">KCTC13222</strain>
    </source>
</reference>
<dbReference type="InterPro" id="IPR044537">
    <property type="entry name" value="Rip2-like"/>
</dbReference>
<dbReference type="GO" id="GO:0005886">
    <property type="term" value="C:plasma membrane"/>
    <property type="evidence" value="ECO:0007669"/>
    <property type="project" value="UniProtKB-SubCell"/>
</dbReference>
<dbReference type="PANTHER" id="PTHR35864">
    <property type="entry name" value="ZINC METALLOPROTEASE MJ0611-RELATED"/>
    <property type="match status" value="1"/>
</dbReference>
<evidence type="ECO:0008006" key="16">
    <source>
        <dbReference type="Google" id="ProtNLM"/>
    </source>
</evidence>
<accession>A0A1C0ZWJ7</accession>